<sequence>MSKFSKSDLLVLFSKSGDEEELLKLVCCAKTKDILLISVTFGETNLLKFLCDLHVDLPLEKETTCSLNLDLVIQMVFCDSVANALMGARNLRNDPALGIDNKGLLQKKRKSDSVDVKASFGALAKKIKTETTSKSSEKDGFPLAASVCPVTEDEIRAVLLQKFPVATNDLVAKFTARLKSSKAKSAFADLLKKISKFRMTNGSTLLSCGKRDMTINEGYSVDN</sequence>
<dbReference type="InterPro" id="IPR036390">
    <property type="entry name" value="WH_DNA-bd_sf"/>
</dbReference>
<dbReference type="InterPro" id="IPR001347">
    <property type="entry name" value="SIS_dom"/>
</dbReference>
<keyword evidence="1" id="KW-0804">Transcription</keyword>
<comment type="caution">
    <text evidence="3">The sequence shown here is derived from an EMBL/GenBank/DDBJ whole genome shotgun (WGS) entry which is preliminary data.</text>
</comment>
<accession>A0A7J6UY38</accession>
<dbReference type="AlphaFoldDB" id="A0A7J6UY38"/>
<evidence type="ECO:0000256" key="1">
    <source>
        <dbReference type="RuleBase" id="RU366044"/>
    </source>
</evidence>
<keyword evidence="3" id="KW-0413">Isomerase</keyword>
<comment type="function">
    <text evidence="1">TFIIF is a general transcription initiation factor that binds to RNA polymerase II and helps to recruit it to the initiation complex in collaboration with TFIIB. It promotes transcription elongation.</text>
</comment>
<keyword evidence="4" id="KW-1185">Reference proteome</keyword>
<keyword evidence="1" id="KW-0805">Transcription regulation</keyword>
<keyword evidence="1" id="KW-0539">Nucleus</keyword>
<feature type="domain" description="SIS" evidence="2">
    <location>
        <begin position="1"/>
        <end position="91"/>
    </location>
</feature>
<evidence type="ECO:0000259" key="2">
    <source>
        <dbReference type="PROSITE" id="PS51464"/>
    </source>
</evidence>
<organism evidence="3 4">
    <name type="scientific">Thalictrum thalictroides</name>
    <name type="common">Rue-anemone</name>
    <name type="synonym">Anemone thalictroides</name>
    <dbReference type="NCBI Taxonomy" id="46969"/>
    <lineage>
        <taxon>Eukaryota</taxon>
        <taxon>Viridiplantae</taxon>
        <taxon>Streptophyta</taxon>
        <taxon>Embryophyta</taxon>
        <taxon>Tracheophyta</taxon>
        <taxon>Spermatophyta</taxon>
        <taxon>Magnoliopsida</taxon>
        <taxon>Ranunculales</taxon>
        <taxon>Ranunculaceae</taxon>
        <taxon>Thalictroideae</taxon>
        <taxon>Thalictrum</taxon>
    </lineage>
</organism>
<dbReference type="PANTHER" id="PTHR47476">
    <property type="match status" value="1"/>
</dbReference>
<gene>
    <name evidence="3" type="ORF">FRX31_032867</name>
</gene>
<evidence type="ECO:0000313" key="4">
    <source>
        <dbReference type="Proteomes" id="UP000554482"/>
    </source>
</evidence>
<proteinExistence type="inferred from homology"/>
<comment type="similarity">
    <text evidence="1">Belongs to the TFIIF alpha subunit family.</text>
</comment>
<dbReference type="Pfam" id="PF05793">
    <property type="entry name" value="TFIIF_alpha"/>
    <property type="match status" value="1"/>
</dbReference>
<dbReference type="Gene3D" id="1.10.10.10">
    <property type="entry name" value="Winged helix-like DNA-binding domain superfamily/Winged helix DNA-binding domain"/>
    <property type="match status" value="1"/>
</dbReference>
<dbReference type="GO" id="GO:0005634">
    <property type="term" value="C:nucleus"/>
    <property type="evidence" value="ECO:0007669"/>
    <property type="project" value="UniProtKB-SubCell"/>
</dbReference>
<dbReference type="PROSITE" id="PS51464">
    <property type="entry name" value="SIS"/>
    <property type="match status" value="1"/>
</dbReference>
<dbReference type="GO" id="GO:0003677">
    <property type="term" value="F:DNA binding"/>
    <property type="evidence" value="ECO:0007669"/>
    <property type="project" value="UniProtKB-KW"/>
</dbReference>
<dbReference type="SUPFAM" id="SSF46785">
    <property type="entry name" value="Winged helix' DNA-binding domain"/>
    <property type="match status" value="1"/>
</dbReference>
<dbReference type="Gene3D" id="3.40.50.10490">
    <property type="entry name" value="Glucose-6-phosphate isomerase like protein, domain 1"/>
    <property type="match status" value="1"/>
</dbReference>
<evidence type="ECO:0000313" key="3">
    <source>
        <dbReference type="EMBL" id="KAF5177546.1"/>
    </source>
</evidence>
<dbReference type="InterPro" id="IPR036388">
    <property type="entry name" value="WH-like_DNA-bd_sf"/>
</dbReference>
<dbReference type="Proteomes" id="UP000554482">
    <property type="component" value="Unassembled WGS sequence"/>
</dbReference>
<dbReference type="SUPFAM" id="SSF53697">
    <property type="entry name" value="SIS domain"/>
    <property type="match status" value="1"/>
</dbReference>
<dbReference type="InterPro" id="IPR008851">
    <property type="entry name" value="TFIIF-alpha"/>
</dbReference>
<dbReference type="GO" id="GO:0016853">
    <property type="term" value="F:isomerase activity"/>
    <property type="evidence" value="ECO:0007669"/>
    <property type="project" value="UniProtKB-KW"/>
</dbReference>
<name>A0A7J6UY38_THATH</name>
<dbReference type="PANTHER" id="PTHR47476:SF2">
    <property type="entry name" value="ARABINOSE 5-PHOSPHATE ISOMERASE-RELATED"/>
    <property type="match status" value="1"/>
</dbReference>
<reference evidence="3 4" key="1">
    <citation type="submission" date="2020-06" db="EMBL/GenBank/DDBJ databases">
        <title>Transcriptomic and genomic resources for Thalictrum thalictroides and T. hernandezii: Facilitating candidate gene discovery in an emerging model plant lineage.</title>
        <authorList>
            <person name="Arias T."/>
            <person name="Riano-Pachon D.M."/>
            <person name="Di Stilio V.S."/>
        </authorList>
    </citation>
    <scope>NUCLEOTIDE SEQUENCE [LARGE SCALE GENOMIC DNA]</scope>
    <source>
        <strain evidence="4">cv. WT478/WT964</strain>
        <tissue evidence="3">Leaves</tissue>
    </source>
</reference>
<protein>
    <recommendedName>
        <fullName evidence="1">Transcription initiation factor IIF subunit alpha</fullName>
    </recommendedName>
</protein>
<dbReference type="OrthoDB" id="76676at2759"/>
<comment type="subcellular location">
    <subcellularLocation>
        <location evidence="1">Nucleus</location>
    </subcellularLocation>
</comment>
<keyword evidence="1" id="KW-0238">DNA-binding</keyword>
<dbReference type="InterPro" id="IPR046348">
    <property type="entry name" value="SIS_dom_sf"/>
</dbReference>
<dbReference type="GO" id="GO:0006367">
    <property type="term" value="P:transcription initiation at RNA polymerase II promoter"/>
    <property type="evidence" value="ECO:0007669"/>
    <property type="project" value="InterPro"/>
</dbReference>
<dbReference type="GO" id="GO:0032968">
    <property type="term" value="P:positive regulation of transcription elongation by RNA polymerase II"/>
    <property type="evidence" value="ECO:0007669"/>
    <property type="project" value="InterPro"/>
</dbReference>
<dbReference type="GO" id="GO:1901135">
    <property type="term" value="P:carbohydrate derivative metabolic process"/>
    <property type="evidence" value="ECO:0007669"/>
    <property type="project" value="InterPro"/>
</dbReference>
<dbReference type="GO" id="GO:0097367">
    <property type="term" value="F:carbohydrate derivative binding"/>
    <property type="evidence" value="ECO:0007669"/>
    <property type="project" value="InterPro"/>
</dbReference>
<dbReference type="EMBL" id="JABWDY010041258">
    <property type="protein sequence ID" value="KAF5177546.1"/>
    <property type="molecule type" value="Genomic_DNA"/>
</dbReference>